<sequence>MRRAAKQNERFAINIENQKNGGIVTFSWDETEVFASFLILSLSK</sequence>
<keyword evidence="2" id="KW-1185">Reference proteome</keyword>
<gene>
    <name evidence="1" type="ORF">J7I42_18890</name>
</gene>
<dbReference type="Proteomes" id="UP000677244">
    <property type="component" value="Unassembled WGS sequence"/>
</dbReference>
<accession>A0ABS3YY69</accession>
<proteinExistence type="predicted"/>
<organism evidence="1 2">
    <name type="scientific">Niastella soli</name>
    <dbReference type="NCBI Taxonomy" id="2821487"/>
    <lineage>
        <taxon>Bacteria</taxon>
        <taxon>Pseudomonadati</taxon>
        <taxon>Bacteroidota</taxon>
        <taxon>Chitinophagia</taxon>
        <taxon>Chitinophagales</taxon>
        <taxon>Chitinophagaceae</taxon>
        <taxon>Niastella</taxon>
    </lineage>
</organism>
<name>A0ABS3YY69_9BACT</name>
<evidence type="ECO:0000313" key="2">
    <source>
        <dbReference type="Proteomes" id="UP000677244"/>
    </source>
</evidence>
<reference evidence="1 2" key="1">
    <citation type="submission" date="2021-03" db="EMBL/GenBank/DDBJ databases">
        <title>Assistant Professor.</title>
        <authorList>
            <person name="Huq M.A."/>
        </authorList>
    </citation>
    <scope>NUCLEOTIDE SEQUENCE [LARGE SCALE GENOMIC DNA]</scope>
    <source>
        <strain evidence="1 2">MAH-29</strain>
    </source>
</reference>
<evidence type="ECO:0000313" key="1">
    <source>
        <dbReference type="EMBL" id="MBO9202360.1"/>
    </source>
</evidence>
<comment type="caution">
    <text evidence="1">The sequence shown here is derived from an EMBL/GenBank/DDBJ whole genome shotgun (WGS) entry which is preliminary data.</text>
</comment>
<dbReference type="EMBL" id="JAGHKO010000004">
    <property type="protein sequence ID" value="MBO9202360.1"/>
    <property type="molecule type" value="Genomic_DNA"/>
</dbReference>
<protein>
    <submittedName>
        <fullName evidence="1">Uncharacterized protein</fullName>
    </submittedName>
</protein>